<keyword evidence="2" id="KW-1185">Reference proteome</keyword>
<dbReference type="Proteomes" id="UP000005317">
    <property type="component" value="Unassembled WGS sequence"/>
</dbReference>
<name>A0A656HM63_THINJ</name>
<dbReference type="EMBL" id="JH651384">
    <property type="protein sequence ID" value="EIJ36430.1"/>
    <property type="molecule type" value="Genomic_DNA"/>
</dbReference>
<dbReference type="AlphaFoldDB" id="A0A656HM63"/>
<proteinExistence type="predicted"/>
<dbReference type="Gene3D" id="1.10.10.1130">
    <property type="entry name" value="Uncharacterised protein PF10982, DUF2789"/>
    <property type="match status" value="1"/>
</dbReference>
<reference evidence="2" key="1">
    <citation type="journal article" date="2011" name="Stand. Genomic Sci.">
        <title>Genome sequence of the filamentous, gliding Thiothrix nivea neotype strain (JP2(T)).</title>
        <authorList>
            <person name="Lapidus A."/>
            <person name="Nolan M."/>
            <person name="Lucas S."/>
            <person name="Glavina Del Rio T."/>
            <person name="Tice H."/>
            <person name="Cheng J.F."/>
            <person name="Tapia R."/>
            <person name="Han C."/>
            <person name="Goodwin L."/>
            <person name="Pitluck S."/>
            <person name="Liolios K."/>
            <person name="Pagani I."/>
            <person name="Ivanova N."/>
            <person name="Huntemann M."/>
            <person name="Mavromatis K."/>
            <person name="Mikhailova N."/>
            <person name="Pati A."/>
            <person name="Chen A."/>
            <person name="Palaniappan K."/>
            <person name="Land M."/>
            <person name="Brambilla E.M."/>
            <person name="Rohde M."/>
            <person name="Abt B."/>
            <person name="Verbarg S."/>
            <person name="Goker M."/>
            <person name="Bristow J."/>
            <person name="Eisen J.A."/>
            <person name="Markowitz V."/>
            <person name="Hugenholtz P."/>
            <person name="Kyrpides N.C."/>
            <person name="Klenk H.P."/>
            <person name="Woyke T."/>
        </authorList>
    </citation>
    <scope>NUCLEOTIDE SEQUENCE [LARGE SCALE GENOMIC DNA]</scope>
    <source>
        <strain evidence="2">ATCC 35100 / DSM 5205 / JP2</strain>
    </source>
</reference>
<organism evidence="1 2">
    <name type="scientific">Thiothrix nivea (strain ATCC 35100 / DSM 5205 / JP2)</name>
    <dbReference type="NCBI Taxonomy" id="870187"/>
    <lineage>
        <taxon>Bacteria</taxon>
        <taxon>Pseudomonadati</taxon>
        <taxon>Pseudomonadota</taxon>
        <taxon>Gammaproteobacteria</taxon>
        <taxon>Thiotrichales</taxon>
        <taxon>Thiotrichaceae</taxon>
        <taxon>Thiothrix</taxon>
    </lineage>
</organism>
<dbReference type="RefSeq" id="WP_002710303.1">
    <property type="nucleotide sequence ID" value="NZ_JH651384.1"/>
</dbReference>
<evidence type="ECO:0008006" key="3">
    <source>
        <dbReference type="Google" id="ProtNLM"/>
    </source>
</evidence>
<accession>A0A656HM63</accession>
<sequence length="77" mass="8862">MMTEQIYNLSTLFEQLGMSGEDDAIDAFIEQHPLDKDVLLAEAEFWTPAQANFLREGLMYDSNWAEVIDELNVRLHA</sequence>
<evidence type="ECO:0000313" key="2">
    <source>
        <dbReference type="Proteomes" id="UP000005317"/>
    </source>
</evidence>
<evidence type="ECO:0000313" key="1">
    <source>
        <dbReference type="EMBL" id="EIJ36430.1"/>
    </source>
</evidence>
<protein>
    <recommendedName>
        <fullName evidence="3">DUF2789 domain-containing protein</fullName>
    </recommendedName>
</protein>
<dbReference type="InterPro" id="IPR038086">
    <property type="entry name" value="DUF2789_sf"/>
</dbReference>
<dbReference type="Pfam" id="PF10982">
    <property type="entry name" value="DUF2789"/>
    <property type="match status" value="1"/>
</dbReference>
<dbReference type="InterPro" id="IPR021250">
    <property type="entry name" value="DUF2789"/>
</dbReference>
<gene>
    <name evidence="1" type="ORF">Thini_3930</name>
</gene>